<dbReference type="InterPro" id="IPR032675">
    <property type="entry name" value="LRR_dom_sf"/>
</dbReference>
<evidence type="ECO:0000256" key="3">
    <source>
        <dbReference type="ARBA" id="ARBA00022692"/>
    </source>
</evidence>
<feature type="signal peptide" evidence="10">
    <location>
        <begin position="1"/>
        <end position="25"/>
    </location>
</feature>
<evidence type="ECO:0000256" key="8">
    <source>
        <dbReference type="ARBA" id="ARBA00023180"/>
    </source>
</evidence>
<keyword evidence="5" id="KW-1133">Transmembrane helix</keyword>
<dbReference type="KEGG" id="pgin:FRZ67_00715"/>
<evidence type="ECO:0000256" key="1">
    <source>
        <dbReference type="ARBA" id="ARBA00004236"/>
    </source>
</evidence>
<evidence type="ECO:0000256" key="2">
    <source>
        <dbReference type="ARBA" id="ARBA00022475"/>
    </source>
</evidence>
<dbReference type="Pfam" id="PF00560">
    <property type="entry name" value="LRR_1"/>
    <property type="match status" value="6"/>
</dbReference>
<protein>
    <submittedName>
        <fullName evidence="12">T9SS type A sorting domain-containing protein</fullName>
    </submittedName>
</protein>
<dbReference type="AlphaFoldDB" id="A0A5B8V4Z4"/>
<evidence type="ECO:0000256" key="10">
    <source>
        <dbReference type="SAM" id="SignalP"/>
    </source>
</evidence>
<evidence type="ECO:0000256" key="5">
    <source>
        <dbReference type="ARBA" id="ARBA00022989"/>
    </source>
</evidence>
<proteinExistence type="predicted"/>
<dbReference type="Gene3D" id="3.80.10.10">
    <property type="entry name" value="Ribonuclease Inhibitor"/>
    <property type="match status" value="3"/>
</dbReference>
<evidence type="ECO:0000313" key="13">
    <source>
        <dbReference type="Proteomes" id="UP000321533"/>
    </source>
</evidence>
<feature type="chain" id="PRO_5022866099" evidence="10">
    <location>
        <begin position="26"/>
        <end position="448"/>
    </location>
</feature>
<dbReference type="EMBL" id="CP042435">
    <property type="protein sequence ID" value="QEC65893.1"/>
    <property type="molecule type" value="Genomic_DNA"/>
</dbReference>
<gene>
    <name evidence="12" type="ORF">FRZ67_00715</name>
</gene>
<evidence type="ECO:0000259" key="11">
    <source>
        <dbReference type="Pfam" id="PF18962"/>
    </source>
</evidence>
<sequence>MMKKKSIFFGLVFVTCSNISFNAIAQATDVQDSLALVDLYISTNGPGWTTNTNWLKGPVSTWYGIKVGDDSRVWQIGLTNNNLEGSIPSSIGDLTSLNNLYLSGNNLTGSIPPEIGVPYFYNLYLNGNQLSGSIPPELGNHSYGYDSWYDLSDNQLSGSIPPELGNLGSVTWLNLSNNQLSGSIPPELGSIGVTDYGPNLDLSNNLLSGTIPPELANIATNSWGGLASLDLSYNQLSGSIPPEFGNIDEDRGFSLNISSNRFTFDGMELIAEKLPGTQYDHQKRIPLHLNNGVLSASAGGTLSNNTYKWYGFRSNGHARVIVTGDSVFHPTKSGVYYLRVFNAVATGLILRSDTIYYREPPATVASEDNLQANENKTLFMIYPNPAKDILHVQTNGNTSFSLLNQNGKILLIKNVNGSGTIDVSKITAGVYYLINNSNREVKKIIVEK</sequence>
<feature type="domain" description="Secretion system C-terminal sorting" evidence="11">
    <location>
        <begin position="381"/>
        <end position="446"/>
    </location>
</feature>
<dbReference type="InterPro" id="IPR026444">
    <property type="entry name" value="Secre_tail"/>
</dbReference>
<comment type="subcellular location">
    <subcellularLocation>
        <location evidence="1">Cell membrane</location>
    </subcellularLocation>
    <subcellularLocation>
        <location evidence="9">Endomembrane system</location>
        <topology evidence="9">Single-pass membrane protein</topology>
    </subcellularLocation>
</comment>
<keyword evidence="3" id="KW-0812">Transmembrane</keyword>
<organism evidence="12 13">
    <name type="scientific">Panacibacter ginsenosidivorans</name>
    <dbReference type="NCBI Taxonomy" id="1813871"/>
    <lineage>
        <taxon>Bacteria</taxon>
        <taxon>Pseudomonadati</taxon>
        <taxon>Bacteroidota</taxon>
        <taxon>Chitinophagia</taxon>
        <taxon>Chitinophagales</taxon>
        <taxon>Chitinophagaceae</taxon>
        <taxon>Panacibacter</taxon>
    </lineage>
</organism>
<keyword evidence="7" id="KW-0675">Receptor</keyword>
<dbReference type="PANTHER" id="PTHR48052">
    <property type="entry name" value="UNNAMED PRODUCT"/>
    <property type="match status" value="1"/>
</dbReference>
<dbReference type="NCBIfam" id="TIGR04183">
    <property type="entry name" value="Por_Secre_tail"/>
    <property type="match status" value="1"/>
</dbReference>
<reference evidence="12 13" key="1">
    <citation type="journal article" date="2016" name="Int. J. Syst. Evol. Microbiol.">
        <title>Panacibacter ginsenosidivorans gen. nov., sp. nov., with ginsenoside converting activity isolated from soil of a ginseng field.</title>
        <authorList>
            <person name="Siddiqi M.Z."/>
            <person name="Muhammad Shafi S."/>
            <person name="Choi K.D."/>
            <person name="Im W.T."/>
        </authorList>
    </citation>
    <scope>NUCLEOTIDE SEQUENCE [LARGE SCALE GENOMIC DNA]</scope>
    <source>
        <strain evidence="12 13">Gsoil1550</strain>
    </source>
</reference>
<dbReference type="SUPFAM" id="SSF52058">
    <property type="entry name" value="L domain-like"/>
    <property type="match status" value="1"/>
</dbReference>
<dbReference type="Pfam" id="PF18962">
    <property type="entry name" value="Por_Secre_tail"/>
    <property type="match status" value="1"/>
</dbReference>
<keyword evidence="8" id="KW-0325">Glycoprotein</keyword>
<evidence type="ECO:0000256" key="7">
    <source>
        <dbReference type="ARBA" id="ARBA00023170"/>
    </source>
</evidence>
<dbReference type="Proteomes" id="UP000321533">
    <property type="component" value="Chromosome"/>
</dbReference>
<evidence type="ECO:0000256" key="9">
    <source>
        <dbReference type="ARBA" id="ARBA00037847"/>
    </source>
</evidence>
<dbReference type="InterPro" id="IPR001611">
    <property type="entry name" value="Leu-rich_rpt"/>
</dbReference>
<name>A0A5B8V4Z4_9BACT</name>
<dbReference type="GO" id="GO:0005886">
    <property type="term" value="C:plasma membrane"/>
    <property type="evidence" value="ECO:0007669"/>
    <property type="project" value="UniProtKB-SubCell"/>
</dbReference>
<evidence type="ECO:0000313" key="12">
    <source>
        <dbReference type="EMBL" id="QEC65893.1"/>
    </source>
</evidence>
<dbReference type="PANTHER" id="PTHR48052:SF8">
    <property type="entry name" value="LRR RECEPTOR-LIKE SERINE_THREONINE-PROTEIN KINASE FLS2"/>
    <property type="match status" value="1"/>
</dbReference>
<accession>A0A5B8V4Z4</accession>
<keyword evidence="2" id="KW-1003">Cell membrane</keyword>
<keyword evidence="4 10" id="KW-0732">Signal</keyword>
<evidence type="ECO:0000256" key="4">
    <source>
        <dbReference type="ARBA" id="ARBA00022729"/>
    </source>
</evidence>
<dbReference type="GO" id="GO:0012505">
    <property type="term" value="C:endomembrane system"/>
    <property type="evidence" value="ECO:0007669"/>
    <property type="project" value="UniProtKB-SubCell"/>
</dbReference>
<evidence type="ECO:0000256" key="6">
    <source>
        <dbReference type="ARBA" id="ARBA00023136"/>
    </source>
</evidence>
<keyword evidence="6" id="KW-0472">Membrane</keyword>
<keyword evidence="13" id="KW-1185">Reference proteome</keyword>